<feature type="region of interest" description="Disordered" evidence="1">
    <location>
        <begin position="271"/>
        <end position="302"/>
    </location>
</feature>
<accession>A0A8T0FA20</accession>
<dbReference type="Proteomes" id="UP000807504">
    <property type="component" value="Unassembled WGS sequence"/>
</dbReference>
<sequence length="1018" mass="114831">MEMTTPTIHIPKRAQQDGNLYLFPDSSLFPNDIINLSDSQSEPIHDIYTVKGPYGEIQRIHYAVDEYGLRANIHSNSARHGSTIDKDSMQSEPKRWPLNDFDFALKNFISPSYPKNQNISAFSNFVQTVFNKPSVSLQDSNDRITNQARKLRVAGSILPSSITSKRLYANFVSNEQKQFPYAGEIFETKTSSTINAENENIEKYQAPPKVSSLNYIRNSQTYPAKGFFESQHIIQPIVHFNHQSNASFNTFTNNGSMKPNKNLTDLLVIKPEGDENNSQTKVEKSSLNKETQASSNTISNHTEIDEHIISQNVQKESSLKKSVFALNQTEKIAADTRSNVTASIHIQPVLNDYIPRMKTQPDLVTLTSSSFKSAPLSTIFDSSSDEGGPYYHYVMNIGKNFDDVVDKYFTSNSASERINEDKKNILSVSTKNVSENEKDVYTFNNITNDILELNEDKLTPHVINNSTHFTNSDLNTNLEIIYPKNDSNEIRNNGTISSVKDIHNISKIVKEEIMEIVNDQELLLPSVLTNIDNVQEVIPIHLDEIVEIMSPLYFNESSLNQTANALEKQIQEFNNNDSTIDLKSINSTNSSRDIISANTTVIQFLNIPDKNLISHKANYSKLANTIFPFASVFTDSMKHVPEIFKIDQTDGLLINSRKEEINGTFRTIPETPSSFHGLNSQGESIQILSTEIYGNNSVNSNSFHQNKSITNIMAASNSLSPADEIHNGISNINSSKKEGRHINSDVRNSILKMIPKVKMNDFLTKINNTLASIRILHPKNLVPGNISHFTIQDGNQNFSWNDFEQNSNTNFNDNFSNHLDMIQGNIERNNTFPLLKSSSYSKTAELESINNSIDENLTMQMAKDIKRNVSVPAKSLDSDLFDNEINLKNTSLFQKESETLSNAIKSAFVNTENQKSRYKSRTKVKPLDINDFQKLLHISQSNDMSNVYEAIEKIATALSGEDFESQKIEVKDFGRLNNLDETDIAEVQDNRFKNIDDLASSIQYIVVPFEDLENNNTL</sequence>
<gene>
    <name evidence="2" type="ORF">HNY73_009564</name>
</gene>
<organism evidence="2 3">
    <name type="scientific">Argiope bruennichi</name>
    <name type="common">Wasp spider</name>
    <name type="synonym">Aranea bruennichi</name>
    <dbReference type="NCBI Taxonomy" id="94029"/>
    <lineage>
        <taxon>Eukaryota</taxon>
        <taxon>Metazoa</taxon>
        <taxon>Ecdysozoa</taxon>
        <taxon>Arthropoda</taxon>
        <taxon>Chelicerata</taxon>
        <taxon>Arachnida</taxon>
        <taxon>Araneae</taxon>
        <taxon>Araneomorphae</taxon>
        <taxon>Entelegynae</taxon>
        <taxon>Araneoidea</taxon>
        <taxon>Araneidae</taxon>
        <taxon>Argiope</taxon>
    </lineage>
</organism>
<dbReference type="AlphaFoldDB" id="A0A8T0FA20"/>
<evidence type="ECO:0000313" key="3">
    <source>
        <dbReference type="Proteomes" id="UP000807504"/>
    </source>
</evidence>
<keyword evidence="3" id="KW-1185">Reference proteome</keyword>
<dbReference type="EMBL" id="JABXBU010000015">
    <property type="protein sequence ID" value="KAF8788026.1"/>
    <property type="molecule type" value="Genomic_DNA"/>
</dbReference>
<feature type="compositionally biased region" description="Polar residues" evidence="1">
    <location>
        <begin position="288"/>
        <end position="301"/>
    </location>
</feature>
<proteinExistence type="predicted"/>
<protein>
    <submittedName>
        <fullName evidence="2">Uncharacterized protein</fullName>
    </submittedName>
</protein>
<evidence type="ECO:0000313" key="2">
    <source>
        <dbReference type="EMBL" id="KAF8788026.1"/>
    </source>
</evidence>
<reference evidence="2" key="2">
    <citation type="submission" date="2020-06" db="EMBL/GenBank/DDBJ databases">
        <authorList>
            <person name="Sheffer M."/>
        </authorList>
    </citation>
    <scope>NUCLEOTIDE SEQUENCE</scope>
</reference>
<reference evidence="2" key="1">
    <citation type="journal article" date="2020" name="bioRxiv">
        <title>Chromosome-level reference genome of the European wasp spider Argiope bruennichi: a resource for studies on range expansion and evolutionary adaptation.</title>
        <authorList>
            <person name="Sheffer M.M."/>
            <person name="Hoppe A."/>
            <person name="Krehenwinkel H."/>
            <person name="Uhl G."/>
            <person name="Kuss A.W."/>
            <person name="Jensen L."/>
            <person name="Jensen C."/>
            <person name="Gillespie R.G."/>
            <person name="Hoff K.J."/>
            <person name="Prost S."/>
        </authorList>
    </citation>
    <scope>NUCLEOTIDE SEQUENCE</scope>
</reference>
<name>A0A8T0FA20_ARGBR</name>
<comment type="caution">
    <text evidence="2">The sequence shown here is derived from an EMBL/GenBank/DDBJ whole genome shotgun (WGS) entry which is preliminary data.</text>
</comment>
<evidence type="ECO:0000256" key="1">
    <source>
        <dbReference type="SAM" id="MobiDB-lite"/>
    </source>
</evidence>